<accession>A0AAW0WLH5</accession>
<sequence length="107" mass="12311">MQFIKRNVTVCKSHSSIINTNYSCNPEVTGVQYTSTIHFVLFIPNSAVNMARVESQTHTCAHSRTKVDVLSGFLLVVFSCETEYQIKVQQQELLSALFFFLYFHLFH</sequence>
<gene>
    <name evidence="1" type="ORF">OTU49_009385</name>
</gene>
<dbReference type="Proteomes" id="UP001445076">
    <property type="component" value="Unassembled WGS sequence"/>
</dbReference>
<reference evidence="1 2" key="1">
    <citation type="journal article" date="2024" name="BMC Genomics">
        <title>Genome assembly of redclaw crayfish (Cherax quadricarinatus) provides insights into its immune adaptation and hypoxia tolerance.</title>
        <authorList>
            <person name="Liu Z."/>
            <person name="Zheng J."/>
            <person name="Li H."/>
            <person name="Fang K."/>
            <person name="Wang S."/>
            <person name="He J."/>
            <person name="Zhou D."/>
            <person name="Weng S."/>
            <person name="Chi M."/>
            <person name="Gu Z."/>
            <person name="He J."/>
            <person name="Li F."/>
            <person name="Wang M."/>
        </authorList>
    </citation>
    <scope>NUCLEOTIDE SEQUENCE [LARGE SCALE GENOMIC DNA]</scope>
    <source>
        <strain evidence="1">ZL_2023a</strain>
    </source>
</reference>
<dbReference type="EMBL" id="JARKIK010000073">
    <property type="protein sequence ID" value="KAK8728086.1"/>
    <property type="molecule type" value="Genomic_DNA"/>
</dbReference>
<protein>
    <submittedName>
        <fullName evidence="1">Uncharacterized protein</fullName>
    </submittedName>
</protein>
<organism evidence="1 2">
    <name type="scientific">Cherax quadricarinatus</name>
    <name type="common">Australian red claw crayfish</name>
    <dbReference type="NCBI Taxonomy" id="27406"/>
    <lineage>
        <taxon>Eukaryota</taxon>
        <taxon>Metazoa</taxon>
        <taxon>Ecdysozoa</taxon>
        <taxon>Arthropoda</taxon>
        <taxon>Crustacea</taxon>
        <taxon>Multicrustacea</taxon>
        <taxon>Malacostraca</taxon>
        <taxon>Eumalacostraca</taxon>
        <taxon>Eucarida</taxon>
        <taxon>Decapoda</taxon>
        <taxon>Pleocyemata</taxon>
        <taxon>Astacidea</taxon>
        <taxon>Parastacoidea</taxon>
        <taxon>Parastacidae</taxon>
        <taxon>Cherax</taxon>
    </lineage>
</organism>
<name>A0AAW0WLH5_CHEQU</name>
<keyword evidence="2" id="KW-1185">Reference proteome</keyword>
<proteinExistence type="predicted"/>
<evidence type="ECO:0000313" key="2">
    <source>
        <dbReference type="Proteomes" id="UP001445076"/>
    </source>
</evidence>
<comment type="caution">
    <text evidence="1">The sequence shown here is derived from an EMBL/GenBank/DDBJ whole genome shotgun (WGS) entry which is preliminary data.</text>
</comment>
<dbReference type="AlphaFoldDB" id="A0AAW0WLH5"/>
<evidence type="ECO:0000313" key="1">
    <source>
        <dbReference type="EMBL" id="KAK8728086.1"/>
    </source>
</evidence>